<gene>
    <name evidence="1" type="ORF">J7T54_007986</name>
</gene>
<keyword evidence="2" id="KW-1185">Reference proteome</keyword>
<protein>
    <recommendedName>
        <fullName evidence="3">STE24 endopeptidase</fullName>
    </recommendedName>
</protein>
<reference evidence="1" key="1">
    <citation type="journal article" date="2021" name="J Fungi (Basel)">
        <title>Genomic and Metabolomic Analyses of the Marine Fungus Emericellopsis cladophorae: Insights into Saltwater Adaptability Mechanisms and Its Biosynthetic Potential.</title>
        <authorList>
            <person name="Goncalves M.F.M."/>
            <person name="Hilario S."/>
            <person name="Van de Peer Y."/>
            <person name="Esteves A.C."/>
            <person name="Alves A."/>
        </authorList>
    </citation>
    <scope>NUCLEOTIDE SEQUENCE</scope>
    <source>
        <strain evidence="1">MUM 19.33</strain>
    </source>
</reference>
<dbReference type="RefSeq" id="XP_051365748.1">
    <property type="nucleotide sequence ID" value="XM_051502569.1"/>
</dbReference>
<dbReference type="EMBL" id="JAGIXG020000003">
    <property type="protein sequence ID" value="KAI6784892.1"/>
    <property type="molecule type" value="Genomic_DNA"/>
</dbReference>
<dbReference type="OrthoDB" id="5341873at2759"/>
<evidence type="ECO:0000313" key="1">
    <source>
        <dbReference type="EMBL" id="KAI6784892.1"/>
    </source>
</evidence>
<organism evidence="1 2">
    <name type="scientific">Emericellopsis cladophorae</name>
    <dbReference type="NCBI Taxonomy" id="2686198"/>
    <lineage>
        <taxon>Eukaryota</taxon>
        <taxon>Fungi</taxon>
        <taxon>Dikarya</taxon>
        <taxon>Ascomycota</taxon>
        <taxon>Pezizomycotina</taxon>
        <taxon>Sordariomycetes</taxon>
        <taxon>Hypocreomycetidae</taxon>
        <taxon>Hypocreales</taxon>
        <taxon>Bionectriaceae</taxon>
        <taxon>Emericellopsis</taxon>
    </lineage>
</organism>
<dbReference type="Proteomes" id="UP001055219">
    <property type="component" value="Unassembled WGS sequence"/>
</dbReference>
<comment type="caution">
    <text evidence="1">The sequence shown here is derived from an EMBL/GenBank/DDBJ whole genome shotgun (WGS) entry which is preliminary data.</text>
</comment>
<dbReference type="GeneID" id="75834458"/>
<proteinExistence type="predicted"/>
<accession>A0A9Q0BGC9</accession>
<dbReference type="AlphaFoldDB" id="A0A9Q0BGC9"/>
<name>A0A9Q0BGC9_9HYPO</name>
<evidence type="ECO:0000313" key="2">
    <source>
        <dbReference type="Proteomes" id="UP001055219"/>
    </source>
</evidence>
<sequence>MPTQLDNMMKSKNMVLAFGGAVTAAALWTIWGSDMFPAEQDPTGDPEGWSREDMRRWLAAVGVPGFGQRVVN</sequence>
<evidence type="ECO:0008006" key="3">
    <source>
        <dbReference type="Google" id="ProtNLM"/>
    </source>
</evidence>
<reference evidence="1" key="2">
    <citation type="submission" date="2022-07" db="EMBL/GenBank/DDBJ databases">
        <authorList>
            <person name="Goncalves M.F.M."/>
            <person name="Hilario S."/>
            <person name="Van De Peer Y."/>
            <person name="Esteves A.C."/>
            <person name="Alves A."/>
        </authorList>
    </citation>
    <scope>NUCLEOTIDE SEQUENCE</scope>
    <source>
        <strain evidence="1">MUM 19.33</strain>
    </source>
</reference>